<dbReference type="GO" id="GO:0001680">
    <property type="term" value="P:tRNA 3'-terminal CCA addition"/>
    <property type="evidence" value="ECO:0007669"/>
    <property type="project" value="InterPro"/>
</dbReference>
<feature type="domain" description="tRNA nucleotidyltransferase/poly(A) polymerase RNA and SrmB- binding" evidence="12">
    <location>
        <begin position="162"/>
        <end position="226"/>
    </location>
</feature>
<sequence length="383" mass="42281">MCGNQTEIARDSKMKICLVGGAVRDRLLGLPVNERDWVVEGATDDEMLAAGFRRADADFPVFLHPDTREEYALARTEQKTGPGYKGFVVNAEPSVTLEQDLARRDLTINAVAEDEQGQLIDPFDGQGDLKQQVLRHITPAFEEDPVRVLRVARFAARFGSLGFEVAPETKALMCKMSASGDLGTIKPERLWQEMSKALRTDQPWRFFAVLHDCGALAVLIPELDAAIKAASPLNHLRNATMQGGNRAVRFATLMYSVIAEGESLFDLCNKLRVERDCMELLELLVQLGPDFVSAGNAGAEGLHGLLVAVKALQQPERFRNFILACTAIWPDEAEITTQRLNHALEAMQGVDPKELLAEGFKGQEIGDELAQRRVKAIKARLDS</sequence>
<keyword evidence="2 13" id="KW-0808">Transferase</keyword>
<keyword evidence="3" id="KW-0819">tRNA processing</keyword>
<dbReference type="SUPFAM" id="SSF81301">
    <property type="entry name" value="Nucleotidyltransferase"/>
    <property type="match status" value="1"/>
</dbReference>
<dbReference type="GO" id="GO:0042245">
    <property type="term" value="P:RNA repair"/>
    <property type="evidence" value="ECO:0007669"/>
    <property type="project" value="UniProtKB-KW"/>
</dbReference>
<evidence type="ECO:0000256" key="1">
    <source>
        <dbReference type="ARBA" id="ARBA00001946"/>
    </source>
</evidence>
<dbReference type="GO" id="GO:0046872">
    <property type="term" value="F:metal ion binding"/>
    <property type="evidence" value="ECO:0007669"/>
    <property type="project" value="UniProtKB-KW"/>
</dbReference>
<dbReference type="Gene3D" id="1.10.3090.10">
    <property type="entry name" value="cca-adding enzyme, domain 2"/>
    <property type="match status" value="1"/>
</dbReference>
<dbReference type="PANTHER" id="PTHR47545">
    <property type="entry name" value="MULTIFUNCTIONAL CCA PROTEIN"/>
    <property type="match status" value="1"/>
</dbReference>
<keyword evidence="9" id="KW-0460">Magnesium</keyword>
<evidence type="ECO:0000256" key="5">
    <source>
        <dbReference type="ARBA" id="ARBA00022723"/>
    </source>
</evidence>
<accession>A0A3B1BD32</accession>
<evidence type="ECO:0000256" key="9">
    <source>
        <dbReference type="ARBA" id="ARBA00022842"/>
    </source>
</evidence>
<dbReference type="InterPro" id="IPR012006">
    <property type="entry name" value="CCA_bact"/>
</dbReference>
<evidence type="ECO:0000259" key="12">
    <source>
        <dbReference type="Pfam" id="PF12627"/>
    </source>
</evidence>
<name>A0A3B1BD32_9ZZZZ</name>
<keyword evidence="7" id="KW-0692">RNA repair</keyword>
<dbReference type="InterPro" id="IPR032828">
    <property type="entry name" value="PolyA_RNA-bd"/>
</dbReference>
<dbReference type="EMBL" id="UOFX01000056">
    <property type="protein sequence ID" value="VAX09834.1"/>
    <property type="molecule type" value="Genomic_DNA"/>
</dbReference>
<dbReference type="EC" id="2.7.7.72" evidence="13"/>
<evidence type="ECO:0000256" key="2">
    <source>
        <dbReference type="ARBA" id="ARBA00022679"/>
    </source>
</evidence>
<keyword evidence="5" id="KW-0479">Metal-binding</keyword>
<evidence type="ECO:0000256" key="10">
    <source>
        <dbReference type="ARBA" id="ARBA00022884"/>
    </source>
</evidence>
<dbReference type="GO" id="GO:0005524">
    <property type="term" value="F:ATP binding"/>
    <property type="evidence" value="ECO:0007669"/>
    <property type="project" value="UniProtKB-KW"/>
</dbReference>
<evidence type="ECO:0000256" key="8">
    <source>
        <dbReference type="ARBA" id="ARBA00022840"/>
    </source>
</evidence>
<evidence type="ECO:0000256" key="7">
    <source>
        <dbReference type="ARBA" id="ARBA00022800"/>
    </source>
</evidence>
<gene>
    <name evidence="13" type="ORF">MNBD_GAMMA26-1234</name>
</gene>
<evidence type="ECO:0000256" key="6">
    <source>
        <dbReference type="ARBA" id="ARBA00022741"/>
    </source>
</evidence>
<organism evidence="13">
    <name type="scientific">hydrothermal vent metagenome</name>
    <dbReference type="NCBI Taxonomy" id="652676"/>
    <lineage>
        <taxon>unclassified sequences</taxon>
        <taxon>metagenomes</taxon>
        <taxon>ecological metagenomes</taxon>
    </lineage>
</organism>
<evidence type="ECO:0000313" key="13">
    <source>
        <dbReference type="EMBL" id="VAX09834.1"/>
    </source>
</evidence>
<dbReference type="GO" id="GO:0004810">
    <property type="term" value="F:CCA tRNA nucleotidyltransferase activity"/>
    <property type="evidence" value="ECO:0007669"/>
    <property type="project" value="UniProtKB-EC"/>
</dbReference>
<keyword evidence="4 13" id="KW-0548">Nucleotidyltransferase</keyword>
<keyword evidence="10" id="KW-0694">RNA-binding</keyword>
<proteinExistence type="predicted"/>
<dbReference type="InterPro" id="IPR002646">
    <property type="entry name" value="PolA_pol_head_dom"/>
</dbReference>
<dbReference type="AlphaFoldDB" id="A0A3B1BD32"/>
<comment type="cofactor">
    <cofactor evidence="1">
        <name>Mg(2+)</name>
        <dbReference type="ChEBI" id="CHEBI:18420"/>
    </cofactor>
</comment>
<keyword evidence="6" id="KW-0547">Nucleotide-binding</keyword>
<evidence type="ECO:0000256" key="3">
    <source>
        <dbReference type="ARBA" id="ARBA00022694"/>
    </source>
</evidence>
<reference evidence="13" key="1">
    <citation type="submission" date="2018-06" db="EMBL/GenBank/DDBJ databases">
        <authorList>
            <person name="Zhirakovskaya E."/>
        </authorList>
    </citation>
    <scope>NUCLEOTIDE SEQUENCE</scope>
</reference>
<evidence type="ECO:0000259" key="11">
    <source>
        <dbReference type="Pfam" id="PF01743"/>
    </source>
</evidence>
<dbReference type="InterPro" id="IPR050124">
    <property type="entry name" value="tRNA_CCA-adding_enzyme"/>
</dbReference>
<dbReference type="SUPFAM" id="SSF81891">
    <property type="entry name" value="Poly A polymerase C-terminal region-like"/>
    <property type="match status" value="1"/>
</dbReference>
<evidence type="ECO:0000256" key="4">
    <source>
        <dbReference type="ARBA" id="ARBA00022695"/>
    </source>
</evidence>
<keyword evidence="8" id="KW-0067">ATP-binding</keyword>
<dbReference type="Gene3D" id="3.30.460.10">
    <property type="entry name" value="Beta Polymerase, domain 2"/>
    <property type="match status" value="1"/>
</dbReference>
<dbReference type="PIRSF" id="PIRSF000813">
    <property type="entry name" value="CCA_bact"/>
    <property type="match status" value="1"/>
</dbReference>
<dbReference type="PANTHER" id="PTHR47545:SF1">
    <property type="entry name" value="MULTIFUNCTIONAL CCA PROTEIN"/>
    <property type="match status" value="1"/>
</dbReference>
<feature type="domain" description="Poly A polymerase head" evidence="11">
    <location>
        <begin position="18"/>
        <end position="135"/>
    </location>
</feature>
<protein>
    <submittedName>
        <fullName evidence="13">CCA tRNA nucleotidyltransferase</fullName>
        <ecNumber evidence="13">2.7.7.72</ecNumber>
    </submittedName>
</protein>
<dbReference type="Pfam" id="PF01743">
    <property type="entry name" value="PolyA_pol"/>
    <property type="match status" value="1"/>
</dbReference>
<dbReference type="Pfam" id="PF12627">
    <property type="entry name" value="PolyA_pol_RNAbd"/>
    <property type="match status" value="1"/>
</dbReference>
<dbReference type="GO" id="GO:0003723">
    <property type="term" value="F:RNA binding"/>
    <property type="evidence" value="ECO:0007669"/>
    <property type="project" value="UniProtKB-KW"/>
</dbReference>
<dbReference type="InterPro" id="IPR043519">
    <property type="entry name" value="NT_sf"/>
</dbReference>